<dbReference type="AlphaFoldDB" id="A0A8J2YYY4"/>
<dbReference type="PANTHER" id="PTHR46332">
    <property type="entry name" value="ASPARTATE BETA-HYDROXYLASE DOMAIN-CONTAINING PROTEIN 2"/>
    <property type="match status" value="1"/>
</dbReference>
<evidence type="ECO:0000256" key="2">
    <source>
        <dbReference type="ARBA" id="ARBA00022964"/>
    </source>
</evidence>
<protein>
    <submittedName>
        <fullName evidence="5">Aspartyl beta-hydroxylase</fullName>
    </submittedName>
</protein>
<evidence type="ECO:0000256" key="3">
    <source>
        <dbReference type="ARBA" id="ARBA00023002"/>
    </source>
</evidence>
<dbReference type="Pfam" id="PF05118">
    <property type="entry name" value="Asp_Arg_Hydrox"/>
    <property type="match status" value="1"/>
</dbReference>
<reference evidence="5" key="2">
    <citation type="submission" date="2020-09" db="EMBL/GenBank/DDBJ databases">
        <authorList>
            <person name="Sun Q."/>
            <person name="Zhou Y."/>
        </authorList>
    </citation>
    <scope>NUCLEOTIDE SEQUENCE</scope>
    <source>
        <strain evidence="5">CGMCC 1.15725</strain>
    </source>
</reference>
<comment type="similarity">
    <text evidence="1">Belongs to the aspartyl/asparaginyl beta-hydroxylase family.</text>
</comment>
<evidence type="ECO:0000259" key="4">
    <source>
        <dbReference type="Pfam" id="PF05118"/>
    </source>
</evidence>
<dbReference type="PANTHER" id="PTHR46332:SF5">
    <property type="entry name" value="ASPARTATE BETA-HYDROXYLASE DOMAIN CONTAINING 2"/>
    <property type="match status" value="1"/>
</dbReference>
<name>A0A8J2YYY4_9PROT</name>
<dbReference type="InterPro" id="IPR051821">
    <property type="entry name" value="Asp/Asn_beta-hydroxylase"/>
</dbReference>
<dbReference type="EMBL" id="BMJQ01000015">
    <property type="protein sequence ID" value="GGF38443.1"/>
    <property type="molecule type" value="Genomic_DNA"/>
</dbReference>
<organism evidence="5 6">
    <name type="scientific">Aliidongia dinghuensis</name>
    <dbReference type="NCBI Taxonomy" id="1867774"/>
    <lineage>
        <taxon>Bacteria</taxon>
        <taxon>Pseudomonadati</taxon>
        <taxon>Pseudomonadota</taxon>
        <taxon>Alphaproteobacteria</taxon>
        <taxon>Rhodospirillales</taxon>
        <taxon>Dongiaceae</taxon>
        <taxon>Aliidongia</taxon>
    </lineage>
</organism>
<evidence type="ECO:0000313" key="5">
    <source>
        <dbReference type="EMBL" id="GGF38443.1"/>
    </source>
</evidence>
<comment type="caution">
    <text evidence="5">The sequence shown here is derived from an EMBL/GenBank/DDBJ whole genome shotgun (WGS) entry which is preliminary data.</text>
</comment>
<feature type="domain" description="Aspartyl/asparaginy/proline hydroxylase" evidence="4">
    <location>
        <begin position="40"/>
        <end position="199"/>
    </location>
</feature>
<dbReference type="RefSeq" id="WP_189050984.1">
    <property type="nucleotide sequence ID" value="NZ_BMJQ01000015.1"/>
</dbReference>
<dbReference type="Proteomes" id="UP000646365">
    <property type="component" value="Unassembled WGS sequence"/>
</dbReference>
<dbReference type="InterPro" id="IPR007803">
    <property type="entry name" value="Asp/Arg/Pro-Hydrxlase"/>
</dbReference>
<keyword evidence="6" id="KW-1185">Reference proteome</keyword>
<dbReference type="InterPro" id="IPR027443">
    <property type="entry name" value="IPNS-like_sf"/>
</dbReference>
<keyword evidence="2" id="KW-0223">Dioxygenase</keyword>
<accession>A0A8J2YYY4</accession>
<gene>
    <name evidence="5" type="ORF">GCM10011611_51040</name>
</gene>
<proteinExistence type="inferred from homology"/>
<sequence>MTLSYDLAVDGVRALYDRRISGPPVLDLDRDFPLGAAFAAEWRTIRDEALAVRRRLAEVPRFHEIMPEQASISANDGRDWRMFILKAYGVEQPRNMAACPRLAALVRGMPDVLSASFSFLGPRKHIPPHRGPIRGIIRFYLMLSMPRAEDGRPAAVLKVDEVEHRLDEGQFLLWDDTFLHEAWNDSDEVRIVLSLDVWRSHMPADMRLLSALLIRLVRLGIAIRGVG</sequence>
<evidence type="ECO:0000313" key="6">
    <source>
        <dbReference type="Proteomes" id="UP000646365"/>
    </source>
</evidence>
<dbReference type="Gene3D" id="2.60.120.330">
    <property type="entry name" value="B-lactam Antibiotic, Isopenicillin N Synthase, Chain"/>
    <property type="match status" value="1"/>
</dbReference>
<keyword evidence="3" id="KW-0560">Oxidoreductase</keyword>
<dbReference type="SUPFAM" id="SSF51197">
    <property type="entry name" value="Clavaminate synthase-like"/>
    <property type="match status" value="1"/>
</dbReference>
<evidence type="ECO:0000256" key="1">
    <source>
        <dbReference type="ARBA" id="ARBA00007730"/>
    </source>
</evidence>
<dbReference type="GO" id="GO:0051213">
    <property type="term" value="F:dioxygenase activity"/>
    <property type="evidence" value="ECO:0007669"/>
    <property type="project" value="UniProtKB-KW"/>
</dbReference>
<reference evidence="5" key="1">
    <citation type="journal article" date="2014" name="Int. J. Syst. Evol. Microbiol.">
        <title>Complete genome sequence of Corynebacterium casei LMG S-19264T (=DSM 44701T), isolated from a smear-ripened cheese.</title>
        <authorList>
            <consortium name="US DOE Joint Genome Institute (JGI-PGF)"/>
            <person name="Walter F."/>
            <person name="Albersmeier A."/>
            <person name="Kalinowski J."/>
            <person name="Ruckert C."/>
        </authorList>
    </citation>
    <scope>NUCLEOTIDE SEQUENCE</scope>
    <source>
        <strain evidence="5">CGMCC 1.15725</strain>
    </source>
</reference>